<protein>
    <recommendedName>
        <fullName evidence="1">Endonuclease/exonuclease/phosphatase domain-containing protein</fullName>
    </recommendedName>
</protein>
<dbReference type="AlphaFoldDB" id="A0A2J7QXE3"/>
<dbReference type="InterPro" id="IPR005135">
    <property type="entry name" value="Endo/exonuclease/phosphatase"/>
</dbReference>
<dbReference type="PANTHER" id="PTHR36688:SF2">
    <property type="entry name" value="ENDONUCLEASE_EXONUCLEASE_PHOSPHATASE DOMAIN-CONTAINING PROTEIN"/>
    <property type="match status" value="1"/>
</dbReference>
<sequence>KPSRPPPINVYGVMDYPQMITQIREQLDDEQYNTKSISINLPYELTRTAVYCPPKHNIKQKDFQNFFQTLGPKFLAGGDYNSKNTIWGSRLTTTKGRELAKTIEQRTHAPADKNKYNQLNLRMKTKLKKIKNQSFGEYVTKLTRYDNSVWKPIRNLKKTKSNAPLIRKNNAEPWAKSDEEKADIFAEHLSTVFNPLTEELDHHTEHHLTPPSKIENTLKTTTTKETLEVIKSLSLKEAPVTDLITAKILKELPRKGTVLLTYIYNAILRMGYWPKPLKIAHIIMIGKPGKALTDVKNYCPISLLPIMSKLLEQIIYYEESTKTYSLVNGSQIINLVSTKLTLPYNSAIGSHGK</sequence>
<name>A0A2J7QXE3_9NEOP</name>
<comment type="caution">
    <text evidence="2">The sequence shown here is derived from an EMBL/GenBank/DDBJ whole genome shotgun (WGS) entry which is preliminary data.</text>
</comment>
<feature type="domain" description="Endonuclease/exonuclease/phosphatase" evidence="1">
    <location>
        <begin position="48"/>
        <end position="110"/>
    </location>
</feature>
<dbReference type="SUPFAM" id="SSF56219">
    <property type="entry name" value="DNase I-like"/>
    <property type="match status" value="1"/>
</dbReference>
<evidence type="ECO:0000313" key="3">
    <source>
        <dbReference type="Proteomes" id="UP000235965"/>
    </source>
</evidence>
<dbReference type="Pfam" id="PF14529">
    <property type="entry name" value="Exo_endo_phos_2"/>
    <property type="match status" value="1"/>
</dbReference>
<keyword evidence="3" id="KW-1185">Reference proteome</keyword>
<dbReference type="InterPro" id="IPR052560">
    <property type="entry name" value="RdDP_mobile_element"/>
</dbReference>
<feature type="non-terminal residue" evidence="2">
    <location>
        <position position="1"/>
    </location>
</feature>
<gene>
    <name evidence="2" type="ORF">B7P43_G10627</name>
</gene>
<organism evidence="2 3">
    <name type="scientific">Cryptotermes secundus</name>
    <dbReference type="NCBI Taxonomy" id="105785"/>
    <lineage>
        <taxon>Eukaryota</taxon>
        <taxon>Metazoa</taxon>
        <taxon>Ecdysozoa</taxon>
        <taxon>Arthropoda</taxon>
        <taxon>Hexapoda</taxon>
        <taxon>Insecta</taxon>
        <taxon>Pterygota</taxon>
        <taxon>Neoptera</taxon>
        <taxon>Polyneoptera</taxon>
        <taxon>Dictyoptera</taxon>
        <taxon>Blattodea</taxon>
        <taxon>Blattoidea</taxon>
        <taxon>Termitoidae</taxon>
        <taxon>Kalotermitidae</taxon>
        <taxon>Cryptotermitinae</taxon>
        <taxon>Cryptotermes</taxon>
    </lineage>
</organism>
<proteinExistence type="predicted"/>
<evidence type="ECO:0000313" key="2">
    <source>
        <dbReference type="EMBL" id="PNF33251.1"/>
    </source>
</evidence>
<evidence type="ECO:0000259" key="1">
    <source>
        <dbReference type="Pfam" id="PF14529"/>
    </source>
</evidence>
<dbReference type="Proteomes" id="UP000235965">
    <property type="component" value="Unassembled WGS sequence"/>
</dbReference>
<dbReference type="PANTHER" id="PTHR36688">
    <property type="entry name" value="ENDO/EXONUCLEASE/PHOSPHATASE DOMAIN-CONTAINING PROTEIN"/>
    <property type="match status" value="1"/>
</dbReference>
<reference evidence="2 3" key="1">
    <citation type="submission" date="2017-12" db="EMBL/GenBank/DDBJ databases">
        <title>Hemimetabolous genomes reveal molecular basis of termite eusociality.</title>
        <authorList>
            <person name="Harrison M.C."/>
            <person name="Jongepier E."/>
            <person name="Robertson H.M."/>
            <person name="Arning N."/>
            <person name="Bitard-Feildel T."/>
            <person name="Chao H."/>
            <person name="Childers C.P."/>
            <person name="Dinh H."/>
            <person name="Doddapaneni H."/>
            <person name="Dugan S."/>
            <person name="Gowin J."/>
            <person name="Greiner C."/>
            <person name="Han Y."/>
            <person name="Hu H."/>
            <person name="Hughes D.S.T."/>
            <person name="Huylmans A.-K."/>
            <person name="Kemena C."/>
            <person name="Kremer L.P.M."/>
            <person name="Lee S.L."/>
            <person name="Lopez-Ezquerra A."/>
            <person name="Mallet L."/>
            <person name="Monroy-Kuhn J.M."/>
            <person name="Moser A."/>
            <person name="Murali S.C."/>
            <person name="Muzny D.M."/>
            <person name="Otani S."/>
            <person name="Piulachs M.-D."/>
            <person name="Poelchau M."/>
            <person name="Qu J."/>
            <person name="Schaub F."/>
            <person name="Wada-Katsumata A."/>
            <person name="Worley K.C."/>
            <person name="Xie Q."/>
            <person name="Ylla G."/>
            <person name="Poulsen M."/>
            <person name="Gibbs R.A."/>
            <person name="Schal C."/>
            <person name="Richards S."/>
            <person name="Belles X."/>
            <person name="Korb J."/>
            <person name="Bornberg-Bauer E."/>
        </authorList>
    </citation>
    <scope>NUCLEOTIDE SEQUENCE [LARGE SCALE GENOMIC DNA]</scope>
    <source>
        <tissue evidence="2">Whole body</tissue>
    </source>
</reference>
<dbReference type="Gene3D" id="3.60.10.10">
    <property type="entry name" value="Endonuclease/exonuclease/phosphatase"/>
    <property type="match status" value="1"/>
</dbReference>
<accession>A0A2J7QXE3</accession>
<dbReference type="EMBL" id="NEVH01009381">
    <property type="protein sequence ID" value="PNF33251.1"/>
    <property type="molecule type" value="Genomic_DNA"/>
</dbReference>
<dbReference type="GO" id="GO:0003824">
    <property type="term" value="F:catalytic activity"/>
    <property type="evidence" value="ECO:0007669"/>
    <property type="project" value="InterPro"/>
</dbReference>
<dbReference type="STRING" id="105785.A0A2J7QXE3"/>
<dbReference type="InterPro" id="IPR036691">
    <property type="entry name" value="Endo/exonu/phosph_ase_sf"/>
</dbReference>
<dbReference type="InParanoid" id="A0A2J7QXE3"/>